<dbReference type="EMBL" id="CP134146">
    <property type="protein sequence ID" value="WNC66890.1"/>
    <property type="molecule type" value="Genomic_DNA"/>
</dbReference>
<keyword evidence="3" id="KW-1185">Reference proteome</keyword>
<dbReference type="InterPro" id="IPR007498">
    <property type="entry name" value="PqiA-like"/>
</dbReference>
<dbReference type="Pfam" id="PF04403">
    <property type="entry name" value="PqiA"/>
    <property type="match status" value="1"/>
</dbReference>
<protein>
    <submittedName>
        <fullName evidence="2">Paraquat-inducible protein A</fullName>
    </submittedName>
</protein>
<dbReference type="Proteomes" id="UP001248581">
    <property type="component" value="Chromosome"/>
</dbReference>
<gene>
    <name evidence="2" type="ORF">RI845_10100</name>
</gene>
<keyword evidence="1" id="KW-0472">Membrane</keyword>
<sequence length="209" mass="23339">MTVVLQKENMIACHQCDTLFTMPNIIAGQEVICTCCGSTLFVRKKDHINRTLAVSSAGLLFFIPAMVLPIIGVGVSSAGIYNDASLIDCITLMINSGYYIIAFAVFIFAIAVPLVRLSSAFYISICIKYNWLRPSLFTFFRSHHMLDTWTMIHVFFMGLIVSMYKLTSLAELSVDKGLVSLVLLLLCSTLVSITMDQHSIWEKLEQEFG</sequence>
<evidence type="ECO:0000313" key="3">
    <source>
        <dbReference type="Proteomes" id="UP001248581"/>
    </source>
</evidence>
<feature type="transmembrane region" description="Helical" evidence="1">
    <location>
        <begin position="98"/>
        <end position="125"/>
    </location>
</feature>
<reference evidence="3" key="1">
    <citation type="submission" date="2023-09" db="EMBL/GenBank/DDBJ databases">
        <authorList>
            <person name="Li S."/>
            <person name="Li X."/>
            <person name="Zhang C."/>
            <person name="Zhao Z."/>
        </authorList>
    </citation>
    <scope>NUCLEOTIDE SEQUENCE [LARGE SCALE GENOMIC DNA]</scope>
    <source>
        <strain evidence="3">SQ345</strain>
    </source>
</reference>
<evidence type="ECO:0000313" key="2">
    <source>
        <dbReference type="EMBL" id="WNC66890.1"/>
    </source>
</evidence>
<feature type="transmembrane region" description="Helical" evidence="1">
    <location>
        <begin position="52"/>
        <end position="78"/>
    </location>
</feature>
<keyword evidence="1" id="KW-1133">Transmembrane helix</keyword>
<accession>A0ABY9TGG5</accession>
<keyword evidence="1" id="KW-0812">Transmembrane</keyword>
<name>A0ABY9TGG5_9GAMM</name>
<organism evidence="2 3">
    <name type="scientific">Thalassotalea nanhaiensis</name>
    <dbReference type="NCBI Taxonomy" id="3065648"/>
    <lineage>
        <taxon>Bacteria</taxon>
        <taxon>Pseudomonadati</taxon>
        <taxon>Pseudomonadota</taxon>
        <taxon>Gammaproteobacteria</taxon>
        <taxon>Alteromonadales</taxon>
        <taxon>Colwelliaceae</taxon>
        <taxon>Thalassotalea</taxon>
    </lineage>
</organism>
<dbReference type="RefSeq" id="WP_348386055.1">
    <property type="nucleotide sequence ID" value="NZ_CP134146.1"/>
</dbReference>
<evidence type="ECO:0000256" key="1">
    <source>
        <dbReference type="SAM" id="Phobius"/>
    </source>
</evidence>
<feature type="transmembrane region" description="Helical" evidence="1">
    <location>
        <begin position="178"/>
        <end position="195"/>
    </location>
</feature>
<feature type="transmembrane region" description="Helical" evidence="1">
    <location>
        <begin position="146"/>
        <end position="166"/>
    </location>
</feature>
<proteinExistence type="predicted"/>